<feature type="region of interest" description="Disordered" evidence="8">
    <location>
        <begin position="1810"/>
        <end position="1836"/>
    </location>
</feature>
<feature type="compositionally biased region" description="Polar residues" evidence="8">
    <location>
        <begin position="1892"/>
        <end position="1901"/>
    </location>
</feature>
<feature type="domain" description="C2H2-type" evidence="9">
    <location>
        <begin position="2474"/>
        <end position="2501"/>
    </location>
</feature>
<feature type="region of interest" description="Disordered" evidence="8">
    <location>
        <begin position="540"/>
        <end position="587"/>
    </location>
</feature>
<comment type="caution">
    <text evidence="10">The sequence shown here is derived from an EMBL/GenBank/DDBJ whole genome shotgun (WGS) entry which is preliminary data.</text>
</comment>
<proteinExistence type="predicted"/>
<feature type="compositionally biased region" description="Polar residues" evidence="8">
    <location>
        <begin position="100"/>
        <end position="118"/>
    </location>
</feature>
<keyword evidence="2" id="KW-0479">Metal-binding</keyword>
<evidence type="ECO:0000256" key="5">
    <source>
        <dbReference type="ARBA" id="ARBA00022833"/>
    </source>
</evidence>
<feature type="compositionally biased region" description="Basic and acidic residues" evidence="8">
    <location>
        <begin position="701"/>
        <end position="724"/>
    </location>
</feature>
<reference evidence="10 11" key="1">
    <citation type="submission" date="2024-08" db="EMBL/GenBank/DDBJ databases">
        <authorList>
            <person name="Cucini C."/>
            <person name="Frati F."/>
        </authorList>
    </citation>
    <scope>NUCLEOTIDE SEQUENCE [LARGE SCALE GENOMIC DNA]</scope>
</reference>
<dbReference type="SMART" id="SM00355">
    <property type="entry name" value="ZnF_C2H2"/>
    <property type="match status" value="20"/>
</dbReference>
<feature type="region of interest" description="Disordered" evidence="8">
    <location>
        <begin position="195"/>
        <end position="439"/>
    </location>
</feature>
<dbReference type="PROSITE" id="PS00028">
    <property type="entry name" value="ZINC_FINGER_C2H2_1"/>
    <property type="match status" value="4"/>
</dbReference>
<feature type="compositionally biased region" description="Polar residues" evidence="8">
    <location>
        <begin position="1552"/>
        <end position="1587"/>
    </location>
</feature>
<feature type="compositionally biased region" description="Basic and acidic residues" evidence="8">
    <location>
        <begin position="418"/>
        <end position="435"/>
    </location>
</feature>
<feature type="compositionally biased region" description="Low complexity" evidence="8">
    <location>
        <begin position="947"/>
        <end position="965"/>
    </location>
</feature>
<feature type="compositionally biased region" description="Acidic residues" evidence="8">
    <location>
        <begin position="1189"/>
        <end position="1200"/>
    </location>
</feature>
<feature type="region of interest" description="Disordered" evidence="8">
    <location>
        <begin position="1889"/>
        <end position="1953"/>
    </location>
</feature>
<feature type="compositionally biased region" description="Pro residues" evidence="8">
    <location>
        <begin position="1172"/>
        <end position="1183"/>
    </location>
</feature>
<feature type="region of interest" description="Disordered" evidence="8">
    <location>
        <begin position="1014"/>
        <end position="1265"/>
    </location>
</feature>
<feature type="region of interest" description="Disordered" evidence="8">
    <location>
        <begin position="601"/>
        <end position="970"/>
    </location>
</feature>
<feature type="compositionally biased region" description="Basic and acidic residues" evidence="8">
    <location>
        <begin position="240"/>
        <end position="287"/>
    </location>
</feature>
<sequence length="3118" mass="349170">MHRGSHHYGVPYDSFTRRGYPNNDAMLEVVQQFREFKPYLKKRLQYIIKSGRDLELRDEVQDINFFLHVMTDILADETHGVDQLRSYIDKIHEMIRKNPTPITDLQGNLSSLDATDNLNDNDHPRSPSPEARGEEDPSNCRVIPTHGGHRTVEVSFTSRKDHSKSAKEPEDEWGSRNVDNSFTRREHYKDVDMRQGSFYDGAGSSFGRGQRRWSGESDFSGARGMGRGHTGGRDGPSMSRRSDDYRRDRDSRSGHGRGYDNDKYEDDWFRTDRTRDRTLLKNEKESEPFTLPSWLTGAPSNGNAYDEWASRHDNRDTGFRSNFERRPPREHDEWNGGGGGRGRGEFRDDRHHRQPQHHQSQSYERRPSTETRREERNEELLYERRPRNDRPHESSSRQDVNRSPVEYNHGPSHSHTRRREDEDNMHMRGRMDGHYPPHAASPNMMSPNMTSIHMPHPPPGAMGYNVGQPQHQNLHYTNTSVMAPPPTHYPGVSSPLLPLPVPNAPNPRMNLPIPNVPPPMAANVSHPMSFQSPPVNNFVRPEMHGSPASFTHVPPPQTSRPPPTPHHHTTEAFHGGSPGYASPVESADRVREISMLKAKQCFGRTVSRPPPPGAPPQASPPTPSTVTSVPSGPLSPKTFESSTNKGVLDPRLNRASRPQARQQSPPAAPPPSPKLPQPPARPDAGNVLRADPRKSQGRARGSIDEGRRKLMETRDRVRDQEASRKSHHNKVSKIQELRKQLEKEGLHRLGRPAPKKPVGSFEDAIGYDNDPDALNKPNEKSKSRSPSKEKDSDDRHHGRSHSDKTDRDRSPKKTDEKNKSKDKSHAKDGDSEKKKDKSGKKKSERGKKSPGKAGSGKGSKKKAASDNQDKGSENQEKNKLAGFKIPRKPKPVPPPEPEVPVIDPIPEPTASTSEKSGHEVSTSPPASPEPALTQVPDVENRTDDAEPSTSSTKPTTPAAPAASTTDEINPDALEFLKQFLITTMQPEEREHILGNQENLTSFFYKIKSEIVAAKEKHEDTTTVPQVTPGEADSDKSVVEVEMEDGKERGRCREKRKNSKRRSSLEKLHDALKEMRFDTMLPLGPRRCTRGGQEEAAAAGENAETTEPLLPPPIVEPSTSTSVTTIEQQEDSDSPKTANKKRGRPPIVKKAPIKKVVKKVAKKVVPKKKRQSSPPPPPPPPVPASPEQEQVADEEDAEIDDSVSQVSAPPVGRGRKRKLKPTKPSPNKRAKKSGPVTRAQAALKNAKELKLKPVLPPPPPPPAKKKWDLEKVGKATKTTKRMARRLTRNKQSKMGDLDTAVNIGLGKIKIEADFISPSKMKPEPQEVESLLNTSGVALDDDDLHIDGIYLADQLDNIINENLDCDTVINMDRQTEENMDLDVFNTLDADESEISTAKNDLNMSIDDEPYFQGTLVGRSLSPSDVAAPSNSNLQSAPNVIPGNGVGIVSIASKSVHADKRSQLPTTTLALSSTINLSGKLGNGGLELSSNMSSSSTTSFPTVGETVGLQISHSMQEKPLASNYTPLNHDEPARTPSSTSLTTESTELEGKKENTIPSVESSRSASPATTMSSVGNVVDTSEDSNQSTSVKMKLDVSNLKSDSDDDLRKGVFKCEACNYTGKKIIAHYVNKHPLGNIPQARLMPETFNGLIELNTSQSPQLLEIILDEEQTQVWPCLYCDDRYDCVSAFFDHLTSHTGEFRFECTECGTAYPYQKSITNHAKSHKGVSKNCVKILFESGVEKGSKELSGFLCNDCYYFQLRFESIIRHIEQTGHSSLDVKSVRLIRPSANSGVADSNPSVVLPLTNEVPEKLAELSSQPAQSQSGVENTEPSQTIAPLEPVNEKENECVFFGTNVNFTPPSITLNECSLAIPPVFAEPFLDGLLKKVHVDDEDTPSQLQQNEEASQVRKRKRVDSEIENQSDQTNTTTAEIPTAEEKSEGEVAKPATSRPKTIHNFYPNRANSERIFWNALTERCTEEPNDFFVSSDESSDDSDEEDSEVVSDSDGSTSATKPAAKRLRTELQKDSPAAKAEAMKTEFPEGMRNNEHLVKLKVMPELELEKSYVKSRDVIPIRRAGDLFNPNTVLFGYIMPSVIKNSPKLRDSKEVDKLSHITGRRGFPVKNRDTYNEMLAIPKLMHLFKCMGTYCTYTTDCAADFYNHLHAKHFRSHEIRHSGNSCSRAVAWQDMKLAKDAECCSYCSARYKHTQDIIDHIVNQHGQSAFQCSKCFYRSFYHRYVVRHFDIAHPNETVQVLKCGKKQLIQSQEATLFQIFVYKCDIDNPKCDKSRRFVFREDFLEHLHRCIPVSNMYPCHLCKVTVPLEELIEHYKLHNLFKFHCSYCQFGSEVKSDLDEHFVLVHPNTSGRVFYRVKPAPSCPGQPHIKPENMSRVITELPEPIELDESSNSAGGMPSGENQAGADGGPMDISENEDSEKGRVTNLKGRDLYRCVTGECDFSSDDSDSFKAHVTACSLVAESRSLACAHCERKMKTVTNLLEHMKVHGEKKQICSLCPFRSWTSTEVTKHVKTVHRVMNYKLIKKELSEGSDPDVVAFAKDVAAKMCTAETFANNYYLFTRKALYSFDNIDKLPQSKVFSSDLYCALCPYSSKVRSNIVRHLTIHKKSLEDGVTVVPQAPRINPVPYLSRESLEFDKMMNLAASSHKTDGGTAKGDEVRKLPQFVKEQFRYVCSVCDHMTSDEGLLQTHIKVIHSEVNIYRCPHCQKNPGTKDNPEYIVTLDKIAHHLRLHGPKLFKCGHCMMVQHQVRAMEKHIPEKHPEKKPIHYLIRDVDPDGIPSSRPSTSAGFRRHSSDDSKGILAEKWKCFLCSSKSIFGAWEEIKAHCESVHKVNSQFMCLVCDFSSDDVSEMLTHCQEKCTSIELNKILVMFSKCETFDEDSTSTMPMWKKHGGAVRHIHGNFTEDSVALIRQYNNQLNAESNSLTNSPLKASTSAVPAKPVAKPSSATSKARRSTGGTTPTKFNVAKAILTMPLPPSPPKMEVFKYHCHKCDMYKTKNPNELRIHLFNEFRYKRWKCLVCNLTFTTEKSLKGHIERDHQKVYHPDLYYLQPPNPEIEIEIDDCIERQNRKKDLINSFAIEKLGKLSCKHCKEDGLTYSTFETHILQKHSG</sequence>
<evidence type="ECO:0000256" key="4">
    <source>
        <dbReference type="ARBA" id="ARBA00022771"/>
    </source>
</evidence>
<feature type="compositionally biased region" description="Basic and acidic residues" evidence="8">
    <location>
        <begin position="1032"/>
        <end position="1050"/>
    </location>
</feature>
<feature type="region of interest" description="Disordered" evidence="8">
    <location>
        <begin position="2929"/>
        <end position="2970"/>
    </location>
</feature>
<feature type="region of interest" description="Disordered" evidence="8">
    <location>
        <begin position="100"/>
        <end position="178"/>
    </location>
</feature>
<feature type="compositionally biased region" description="Polar residues" evidence="8">
    <location>
        <begin position="2929"/>
        <end position="2943"/>
    </location>
</feature>
<evidence type="ECO:0000256" key="7">
    <source>
        <dbReference type="PROSITE-ProRule" id="PRU00042"/>
    </source>
</evidence>
<feature type="compositionally biased region" description="Basic and acidic residues" evidence="8">
    <location>
        <begin position="308"/>
        <end position="334"/>
    </location>
</feature>
<feature type="compositionally biased region" description="Low complexity" evidence="8">
    <location>
        <begin position="655"/>
        <end position="665"/>
    </location>
</feature>
<feature type="compositionally biased region" description="Polar residues" evidence="8">
    <location>
        <begin position="1812"/>
        <end position="1832"/>
    </location>
</feature>
<evidence type="ECO:0000313" key="11">
    <source>
        <dbReference type="Proteomes" id="UP001642540"/>
    </source>
</evidence>
<feature type="compositionally biased region" description="Basic and acidic residues" evidence="8">
    <location>
        <begin position="342"/>
        <end position="351"/>
    </location>
</feature>
<feature type="compositionally biased region" description="Basic and acidic residues" evidence="8">
    <location>
        <begin position="863"/>
        <end position="879"/>
    </location>
</feature>
<feature type="compositionally biased region" description="Low complexity" evidence="8">
    <location>
        <begin position="624"/>
        <end position="636"/>
    </location>
</feature>
<gene>
    <name evidence="10" type="ORF">ODALV1_LOCUS17029</name>
</gene>
<feature type="compositionally biased region" description="Basic and acidic residues" evidence="8">
    <location>
        <begin position="733"/>
        <end position="747"/>
    </location>
</feature>
<accession>A0ABP1QZG6</accession>
<evidence type="ECO:0000256" key="8">
    <source>
        <dbReference type="SAM" id="MobiDB-lite"/>
    </source>
</evidence>
<feature type="compositionally biased region" description="Pro residues" evidence="8">
    <location>
        <begin position="553"/>
        <end position="564"/>
    </location>
</feature>
<feature type="compositionally biased region" description="Polar residues" evidence="8">
    <location>
        <begin position="2953"/>
        <end position="2970"/>
    </location>
</feature>
<dbReference type="PANTHER" id="PTHR24406">
    <property type="entry name" value="TRANSCRIPTIONAL REPRESSOR CTCFL-RELATED"/>
    <property type="match status" value="1"/>
</dbReference>
<dbReference type="PROSITE" id="PS50157">
    <property type="entry name" value="ZINC_FINGER_C2H2_2"/>
    <property type="match status" value="2"/>
</dbReference>
<dbReference type="InterPro" id="IPR050888">
    <property type="entry name" value="ZnF_C2H2-type_TF"/>
</dbReference>
<feature type="compositionally biased region" description="Polar residues" evidence="8">
    <location>
        <begin position="909"/>
        <end position="924"/>
    </location>
</feature>
<feature type="compositionally biased region" description="Basic and acidic residues" evidence="8">
    <location>
        <begin position="158"/>
        <end position="168"/>
    </location>
</feature>
<feature type="compositionally biased region" description="Basic and acidic residues" evidence="8">
    <location>
        <begin position="363"/>
        <end position="400"/>
    </location>
</feature>
<evidence type="ECO:0000256" key="1">
    <source>
        <dbReference type="ARBA" id="ARBA00004123"/>
    </source>
</evidence>
<feature type="domain" description="C2H2-type" evidence="9">
    <location>
        <begin position="1699"/>
        <end position="1726"/>
    </location>
</feature>
<organism evidence="10 11">
    <name type="scientific">Orchesella dallaii</name>
    <dbReference type="NCBI Taxonomy" id="48710"/>
    <lineage>
        <taxon>Eukaryota</taxon>
        <taxon>Metazoa</taxon>
        <taxon>Ecdysozoa</taxon>
        <taxon>Arthropoda</taxon>
        <taxon>Hexapoda</taxon>
        <taxon>Collembola</taxon>
        <taxon>Entomobryomorpha</taxon>
        <taxon>Entomobryoidea</taxon>
        <taxon>Orchesellidae</taxon>
        <taxon>Orchesellinae</taxon>
        <taxon>Orchesella</taxon>
    </lineage>
</organism>
<feature type="compositionally biased region" description="Basic residues" evidence="8">
    <location>
        <begin position="1212"/>
        <end position="1231"/>
    </location>
</feature>
<name>A0ABP1QZG6_9HEXA</name>
<feature type="compositionally biased region" description="Pro residues" evidence="8">
    <location>
        <begin position="666"/>
        <end position="681"/>
    </location>
</feature>
<feature type="compositionally biased region" description="Low complexity" evidence="8">
    <location>
        <begin position="1089"/>
        <end position="1106"/>
    </location>
</feature>
<feature type="region of interest" description="Disordered" evidence="8">
    <location>
        <begin position="2395"/>
        <end position="2430"/>
    </location>
</feature>
<evidence type="ECO:0000313" key="10">
    <source>
        <dbReference type="EMBL" id="CAL8115832.1"/>
    </source>
</evidence>
<feature type="compositionally biased region" description="Basic and acidic residues" evidence="8">
    <location>
        <begin position="120"/>
        <end position="135"/>
    </location>
</feature>
<feature type="compositionally biased region" description="Basic residues" evidence="8">
    <location>
        <begin position="1051"/>
        <end position="1061"/>
    </location>
</feature>
<feature type="compositionally biased region" description="Acidic residues" evidence="8">
    <location>
        <begin position="1985"/>
        <end position="1999"/>
    </location>
</feature>
<feature type="compositionally biased region" description="Basic residues" evidence="8">
    <location>
        <begin position="1150"/>
        <end position="1170"/>
    </location>
</feature>
<keyword evidence="11" id="KW-1185">Reference proteome</keyword>
<feature type="compositionally biased region" description="Polar residues" evidence="8">
    <location>
        <begin position="1116"/>
        <end position="1126"/>
    </location>
</feature>
<keyword evidence="6" id="KW-0539">Nucleus</keyword>
<dbReference type="Gene3D" id="3.30.160.60">
    <property type="entry name" value="Classic Zinc Finger"/>
    <property type="match status" value="4"/>
</dbReference>
<evidence type="ECO:0000256" key="6">
    <source>
        <dbReference type="ARBA" id="ARBA00023242"/>
    </source>
</evidence>
<dbReference type="InterPro" id="IPR036236">
    <property type="entry name" value="Znf_C2H2_sf"/>
</dbReference>
<dbReference type="EMBL" id="CAXLJM020000051">
    <property type="protein sequence ID" value="CAL8115832.1"/>
    <property type="molecule type" value="Genomic_DNA"/>
</dbReference>
<dbReference type="Proteomes" id="UP001642540">
    <property type="component" value="Unassembled WGS sequence"/>
</dbReference>
<feature type="region of interest" description="Disordered" evidence="8">
    <location>
        <begin position="1518"/>
        <end position="1587"/>
    </location>
</feature>
<evidence type="ECO:0000256" key="3">
    <source>
        <dbReference type="ARBA" id="ARBA00022737"/>
    </source>
</evidence>
<feature type="compositionally biased region" description="Pro residues" evidence="8">
    <location>
        <begin position="608"/>
        <end position="623"/>
    </location>
</feature>
<feature type="compositionally biased region" description="Pro residues" evidence="8">
    <location>
        <begin position="891"/>
        <end position="907"/>
    </location>
</feature>
<dbReference type="SUPFAM" id="SSF57667">
    <property type="entry name" value="beta-beta-alpha zinc fingers"/>
    <property type="match status" value="1"/>
</dbReference>
<feature type="compositionally biased region" description="Basic and acidic residues" evidence="8">
    <location>
        <begin position="1062"/>
        <end position="1076"/>
    </location>
</feature>
<evidence type="ECO:0000259" key="9">
    <source>
        <dbReference type="PROSITE" id="PS50157"/>
    </source>
</evidence>
<evidence type="ECO:0000256" key="2">
    <source>
        <dbReference type="ARBA" id="ARBA00022723"/>
    </source>
</evidence>
<keyword evidence="5" id="KW-0862">Zinc</keyword>
<keyword evidence="3" id="KW-0677">Repeat</keyword>
<keyword evidence="4 7" id="KW-0863">Zinc-finger</keyword>
<dbReference type="InterPro" id="IPR013087">
    <property type="entry name" value="Znf_C2H2_type"/>
</dbReference>
<feature type="compositionally biased region" description="Basic and acidic residues" evidence="8">
    <location>
        <begin position="777"/>
        <end position="835"/>
    </location>
</feature>
<comment type="subcellular location">
    <subcellularLocation>
        <location evidence="1">Nucleus</location>
    </subcellularLocation>
</comment>
<feature type="compositionally biased region" description="Polar residues" evidence="8">
    <location>
        <begin position="1915"/>
        <end position="1927"/>
    </location>
</feature>
<feature type="compositionally biased region" description="Basic residues" evidence="8">
    <location>
        <begin position="836"/>
        <end position="850"/>
    </location>
</feature>
<feature type="region of interest" description="Disordered" evidence="8">
    <location>
        <begin position="1978"/>
        <end position="2031"/>
    </location>
</feature>
<protein>
    <recommendedName>
        <fullName evidence="9">C2H2-type domain-containing protein</fullName>
    </recommendedName>
</protein>